<name>A0AA95HS14_9BACT</name>
<evidence type="ECO:0008006" key="3">
    <source>
        <dbReference type="Google" id="ProtNLM"/>
    </source>
</evidence>
<dbReference type="InterPro" id="IPR012334">
    <property type="entry name" value="Pectin_lyas_fold"/>
</dbReference>
<accession>A0AA95HS14</accession>
<protein>
    <recommendedName>
        <fullName evidence="3">Right-handed parallel beta-helix repeat-containing protein</fullName>
    </recommendedName>
</protein>
<proteinExistence type="predicted"/>
<evidence type="ECO:0000313" key="2">
    <source>
        <dbReference type="Proteomes" id="UP001177934"/>
    </source>
</evidence>
<dbReference type="AlphaFoldDB" id="A0AA95HS14"/>
<dbReference type="SUPFAM" id="SSF51126">
    <property type="entry name" value="Pectin lyase-like"/>
    <property type="match status" value="1"/>
</dbReference>
<dbReference type="Gene3D" id="2.160.20.10">
    <property type="entry name" value="Single-stranded right-handed beta-helix, Pectin lyase-like"/>
    <property type="match status" value="1"/>
</dbReference>
<gene>
    <name evidence="1" type="ORF">QNN11_22925</name>
</gene>
<dbReference type="Proteomes" id="UP001177934">
    <property type="component" value="Chromosome"/>
</dbReference>
<dbReference type="InterPro" id="IPR011050">
    <property type="entry name" value="Pectin_lyase_fold/virulence"/>
</dbReference>
<reference evidence="1" key="1">
    <citation type="journal article" date="2023" name="Nat. Commun.">
        <title>Identification of a novel Human Milk Oligosaccharides utilization cluster in the infant gut commensal Bacteroides dorei.</title>
        <authorList>
            <person name="Kijner S."/>
            <person name="Ennis D."/>
            <person name="Shmorak S."/>
            <person name="Florentin A."/>
            <person name="Yassour M."/>
        </authorList>
    </citation>
    <scope>NUCLEOTIDE SEQUENCE</scope>
    <source>
        <strain evidence="1">2</strain>
    </source>
</reference>
<organism evidence="1 2">
    <name type="scientific">Phocaeicola dorei</name>
    <dbReference type="NCBI Taxonomy" id="357276"/>
    <lineage>
        <taxon>Bacteria</taxon>
        <taxon>Pseudomonadati</taxon>
        <taxon>Bacteroidota</taxon>
        <taxon>Bacteroidia</taxon>
        <taxon>Bacteroidales</taxon>
        <taxon>Bacteroidaceae</taxon>
        <taxon>Phocaeicola</taxon>
    </lineage>
</organism>
<evidence type="ECO:0000313" key="1">
    <source>
        <dbReference type="EMBL" id="WHX11998.1"/>
    </source>
</evidence>
<sequence length="203" mass="22399">MPGTVIQYNYSHDNYGGLVLVCNDGTADASFNVGNLGTIVRYNVSIGDGVRPEPTRAGMFSPAVHLAGPVKDSRITRNIIHVNRKPAADIDRTMITLDSWGGYPDSTFISGNIFYAPESSRFQLTESTHNVFEGNYYLGRFEKLPEDGKACQSAEIYQQEVLAKDENGYQGLALLMDTVEVTGVKGVFVNKEAIENFFSRLEK</sequence>
<dbReference type="EMBL" id="CP126056">
    <property type="protein sequence ID" value="WHX11998.1"/>
    <property type="molecule type" value="Genomic_DNA"/>
</dbReference>